<evidence type="ECO:0000256" key="5">
    <source>
        <dbReference type="ARBA" id="ARBA00023326"/>
    </source>
</evidence>
<keyword evidence="3" id="KW-0136">Cellulose degradation</keyword>
<dbReference type="Gene3D" id="2.120.10.30">
    <property type="entry name" value="TolB, C-terminal domain"/>
    <property type="match status" value="5"/>
</dbReference>
<keyword evidence="5" id="KW-0624">Polysaccharide degradation</keyword>
<keyword evidence="2" id="KW-0677">Repeat</keyword>
<evidence type="ECO:0000256" key="2">
    <source>
        <dbReference type="ARBA" id="ARBA00022737"/>
    </source>
</evidence>
<evidence type="ECO:0000259" key="10">
    <source>
        <dbReference type="PROSITE" id="PS51272"/>
    </source>
</evidence>
<dbReference type="InterPro" id="IPR059177">
    <property type="entry name" value="GH29D-like_dom"/>
</dbReference>
<evidence type="ECO:0000256" key="8">
    <source>
        <dbReference type="SAM" id="SignalP"/>
    </source>
</evidence>
<dbReference type="CDD" id="cd00063">
    <property type="entry name" value="FN3"/>
    <property type="match status" value="2"/>
</dbReference>
<dbReference type="Pfam" id="PF01436">
    <property type="entry name" value="NHL"/>
    <property type="match status" value="8"/>
</dbReference>
<dbReference type="InterPro" id="IPR013783">
    <property type="entry name" value="Ig-like_fold"/>
</dbReference>
<dbReference type="InterPro" id="IPR011042">
    <property type="entry name" value="6-blade_b-propeller_TolB-like"/>
</dbReference>
<dbReference type="InterPro" id="IPR000033">
    <property type="entry name" value="LDLR_classB_rpt"/>
</dbReference>
<dbReference type="SUPFAM" id="SSF81296">
    <property type="entry name" value="E set domains"/>
    <property type="match status" value="1"/>
</dbReference>
<feature type="compositionally biased region" description="Low complexity" evidence="7">
    <location>
        <begin position="951"/>
        <end position="962"/>
    </location>
</feature>
<dbReference type="GO" id="GO:0008270">
    <property type="term" value="F:zinc ion binding"/>
    <property type="evidence" value="ECO:0007669"/>
    <property type="project" value="UniProtKB-KW"/>
</dbReference>
<feature type="repeat" description="NHL" evidence="6">
    <location>
        <begin position="508"/>
        <end position="547"/>
    </location>
</feature>
<dbReference type="SUPFAM" id="SSF49265">
    <property type="entry name" value="Fibronectin type III"/>
    <property type="match status" value="2"/>
</dbReference>
<proteinExistence type="predicted"/>
<feature type="repeat" description="NHL" evidence="6">
    <location>
        <begin position="86"/>
        <end position="125"/>
    </location>
</feature>
<dbReference type="PROSITE" id="PS51272">
    <property type="entry name" value="SLH"/>
    <property type="match status" value="3"/>
</dbReference>
<feature type="domain" description="Fibronectin type-III" evidence="9">
    <location>
        <begin position="774"/>
        <end position="867"/>
    </location>
</feature>
<dbReference type="KEGG" id="cchl:FPL14_13370"/>
<feature type="signal peptide" evidence="8">
    <location>
        <begin position="1"/>
        <end position="30"/>
    </location>
</feature>
<feature type="repeat" description="NHL" evidence="6">
    <location>
        <begin position="227"/>
        <end position="266"/>
    </location>
</feature>
<dbReference type="SUPFAM" id="SSF63829">
    <property type="entry name" value="Calcium-dependent phosphotriesterase"/>
    <property type="match status" value="2"/>
</dbReference>
<dbReference type="PROSITE" id="PS50853">
    <property type="entry name" value="FN3"/>
    <property type="match status" value="2"/>
</dbReference>
<feature type="repeat" description="NHL" evidence="6">
    <location>
        <begin position="322"/>
        <end position="359"/>
    </location>
</feature>
<dbReference type="GO" id="GO:0030245">
    <property type="term" value="P:cellulose catabolic process"/>
    <property type="evidence" value="ECO:0007669"/>
    <property type="project" value="UniProtKB-KW"/>
</dbReference>
<dbReference type="InterPro" id="IPR003961">
    <property type="entry name" value="FN3_dom"/>
</dbReference>
<dbReference type="InterPro" id="IPR050952">
    <property type="entry name" value="TRIM-NHL_E3_ligases"/>
</dbReference>
<feature type="repeat" description="NHL" evidence="6">
    <location>
        <begin position="417"/>
        <end position="453"/>
    </location>
</feature>
<dbReference type="Gene3D" id="2.60.40.10">
    <property type="entry name" value="Immunoglobulins"/>
    <property type="match status" value="3"/>
</dbReference>
<evidence type="ECO:0000256" key="7">
    <source>
        <dbReference type="SAM" id="MobiDB-lite"/>
    </source>
</evidence>
<dbReference type="Pfam" id="PF03442">
    <property type="entry name" value="CBM_X2"/>
    <property type="match status" value="1"/>
</dbReference>
<sequence length="1198" mass="127648">MMKNRSRHGRTLFHFILVLALLLNAVPVVAASGESDFIPWLPNKHYTFDRPVDSTIDNEGNVYIADSINNRIVKVDRNGMYLNDWGGYGSGEGMFNFPSGIAMDSNGNVYVADRGNNRIQKFDSNGNYLAEWGAYGTGNGQFRAPVNLAIDYNGNIYVADRDNYRIQILDSNGNFLTQWGSFGTGNGQFNLIYGIAVNQTGNVYTTESENHRVQKFASDGTYITQWGSFGTGNGQFKYPFSIEADSSGHVFVTDAQNNRIQKFDSNGVYVDQWGSVGTGSGQFNFPNSVTIDPNGNIYVTEAGNNRLQTFDPNGESLAVLNGASGIVRFNDPNGIAFDSNGSVYVIERGSHRIQKFDSSGAFLGGWGSRGNGNGQFDHPTRAAINGAGHVYVTDIGNHRIQKFNADGTYTGQWGGQGSGDGLFVAPKGIAVNTNGDVYVVDSGNHRIQRFDADGNYVSQWGNQGGGNGQFESPSGIAIDSNGHIYVTDSGNHRIQKFDRDGSFLGQWGNLGHDNGQLDHPQGIAIDSRGQVYVADSNNDRIQSFTVDGAYVDQWGRSGNGEGQFNNPTDIAIDPSGKVSAVDTGNQRIQWKVAIVDTPTAYPASGTSIANNSVVSLSTATAGATIYYTTDGTVPTRNSARGTEVTIAGAPGDSVHVRAFAVRADMADSPLSSATYTLAAPAITPPIGFYDKNADSAQNRNIEFMLNSNGNMLSDIRNDTVSLIKGLDYELTGSTIILYSNYLTTLPIGQTVLTLDFGSLSSLSLTIHVSDSTPVPGAPQLQPAVPGDRQASLTWKPVAGAANYHIYQSSTPSVSGTKVATVVGSVYGYTATGLTNGTTYTFTVQGENHQGTSPFSNIISATPFTLPNAPANVLAVAGDSQATITFNAPAFDGGSPITGYEVIANPGGLTAAATTSPFTFPGLTNGIAYTFTVKAINAGGSGTDSAPSNAVTPMSTSTSTPTPTSSPPSPLTPTSPEPTPETYKPDIFKSDIIDLEKLTQAIKEKLQSAASVHSFTDITNNWAIASINKLVKLGVIQGYSDRRFKPNQAITRAEFASMLARLLDVDVKHAGEAKFPDVRQHWAKNAIEALAYYRIVTGDGDGSFNPDEAITREDLVVMIVRLLNVEALPQSGSVNYIDLTSAGSYATDSIEAAAKTGIVTGYTDGTFKPKGLTTRAETATILIRLLALDATLKEMLDHE</sequence>
<dbReference type="SMART" id="SM00135">
    <property type="entry name" value="LY"/>
    <property type="match status" value="4"/>
</dbReference>
<feature type="repeat" description="NHL" evidence="6">
    <location>
        <begin position="133"/>
        <end position="172"/>
    </location>
</feature>
<dbReference type="SMART" id="SM00060">
    <property type="entry name" value="FN3"/>
    <property type="match status" value="2"/>
</dbReference>
<feature type="repeat" description="NHL" evidence="6">
    <location>
        <begin position="367"/>
        <end position="406"/>
    </location>
</feature>
<protein>
    <submittedName>
        <fullName evidence="11">6-bladed beta-propeller</fullName>
    </submittedName>
</protein>
<feature type="repeat" description="NHL" evidence="6">
    <location>
        <begin position="464"/>
        <end position="500"/>
    </location>
</feature>
<dbReference type="InterPro" id="IPR036116">
    <property type="entry name" value="FN3_sf"/>
</dbReference>
<dbReference type="Pfam" id="PF13290">
    <property type="entry name" value="CHB_HEX_C_1"/>
    <property type="match status" value="1"/>
</dbReference>
<feature type="repeat" description="NHL" evidence="6">
    <location>
        <begin position="176"/>
        <end position="219"/>
    </location>
</feature>
<dbReference type="Proteomes" id="UP000515679">
    <property type="component" value="Chromosome"/>
</dbReference>
<dbReference type="InterPro" id="IPR001258">
    <property type="entry name" value="NHL_repeat"/>
</dbReference>
<evidence type="ECO:0000256" key="1">
    <source>
        <dbReference type="ARBA" id="ARBA00022729"/>
    </source>
</evidence>
<feature type="domain" description="Fibronectin type-III" evidence="9">
    <location>
        <begin position="868"/>
        <end position="954"/>
    </location>
</feature>
<dbReference type="RefSeq" id="WP_182303477.1">
    <property type="nucleotide sequence ID" value="NZ_CP041969.1"/>
</dbReference>
<feature type="repeat" description="NHL" evidence="6">
    <location>
        <begin position="274"/>
        <end position="313"/>
    </location>
</feature>
<feature type="domain" description="SLH" evidence="10">
    <location>
        <begin position="1073"/>
        <end position="1130"/>
    </location>
</feature>
<feature type="compositionally biased region" description="Pro residues" evidence="7">
    <location>
        <begin position="963"/>
        <end position="978"/>
    </location>
</feature>
<dbReference type="SUPFAM" id="SSF101898">
    <property type="entry name" value="NHL repeat"/>
    <property type="match status" value="1"/>
</dbReference>
<keyword evidence="4" id="KW-0119">Carbohydrate metabolism</keyword>
<dbReference type="Pfam" id="PF00395">
    <property type="entry name" value="SLH"/>
    <property type="match status" value="3"/>
</dbReference>
<dbReference type="PANTHER" id="PTHR24104">
    <property type="entry name" value="E3 UBIQUITIN-PROTEIN LIGASE NHLRC1-RELATED"/>
    <property type="match status" value="1"/>
</dbReference>
<keyword evidence="12" id="KW-1185">Reference proteome</keyword>
<reference evidence="11 12" key="1">
    <citation type="submission" date="2019-07" db="EMBL/GenBank/DDBJ databases">
        <authorList>
            <person name="Kim J.K."/>
            <person name="Cheong H.-M."/>
            <person name="Choi Y."/>
            <person name="Hwang K.J."/>
            <person name="Lee S."/>
            <person name="Choi C."/>
        </authorList>
    </citation>
    <scope>NUCLEOTIDE SEQUENCE [LARGE SCALE GENOMIC DNA]</scope>
    <source>
        <strain evidence="11 12">KS 22</strain>
    </source>
</reference>
<dbReference type="PROSITE" id="PS51125">
    <property type="entry name" value="NHL"/>
    <property type="match status" value="10"/>
</dbReference>
<accession>A0A7G5BYP1</accession>
<evidence type="ECO:0000256" key="3">
    <source>
        <dbReference type="ARBA" id="ARBA00023001"/>
    </source>
</evidence>
<feature type="region of interest" description="Disordered" evidence="7">
    <location>
        <begin position="941"/>
        <end position="984"/>
    </location>
</feature>
<dbReference type="AlphaFoldDB" id="A0A7G5BYP1"/>
<dbReference type="Pfam" id="PF00041">
    <property type="entry name" value="fn3"/>
    <property type="match status" value="2"/>
</dbReference>
<organism evidence="11 12">
    <name type="scientific">Cohnella cholangitidis</name>
    <dbReference type="NCBI Taxonomy" id="2598458"/>
    <lineage>
        <taxon>Bacteria</taxon>
        <taxon>Bacillati</taxon>
        <taxon>Bacillota</taxon>
        <taxon>Bacilli</taxon>
        <taxon>Bacillales</taxon>
        <taxon>Paenibacillaceae</taxon>
        <taxon>Cohnella</taxon>
    </lineage>
</organism>
<evidence type="ECO:0000313" key="12">
    <source>
        <dbReference type="Proteomes" id="UP000515679"/>
    </source>
</evidence>
<dbReference type="InterPro" id="IPR005102">
    <property type="entry name" value="Carbo-bd_X2"/>
</dbReference>
<dbReference type="InterPro" id="IPR001119">
    <property type="entry name" value="SLH_dom"/>
</dbReference>
<dbReference type="EMBL" id="CP041969">
    <property type="protein sequence ID" value="QMV42075.1"/>
    <property type="molecule type" value="Genomic_DNA"/>
</dbReference>
<feature type="domain" description="SLH" evidence="10">
    <location>
        <begin position="1132"/>
        <end position="1195"/>
    </location>
</feature>
<dbReference type="InterPro" id="IPR014756">
    <property type="entry name" value="Ig_E-set"/>
</dbReference>
<feature type="domain" description="SLH" evidence="10">
    <location>
        <begin position="1009"/>
        <end position="1072"/>
    </location>
</feature>
<evidence type="ECO:0000259" key="9">
    <source>
        <dbReference type="PROSITE" id="PS50853"/>
    </source>
</evidence>
<dbReference type="CDD" id="cd14955">
    <property type="entry name" value="NHL_like_4"/>
    <property type="match status" value="2"/>
</dbReference>
<name>A0A7G5BYP1_9BACL</name>
<keyword evidence="1 8" id="KW-0732">Signal</keyword>
<gene>
    <name evidence="11" type="ORF">FPL14_13370</name>
</gene>
<evidence type="ECO:0000256" key="6">
    <source>
        <dbReference type="PROSITE-ProRule" id="PRU00504"/>
    </source>
</evidence>
<evidence type="ECO:0000313" key="11">
    <source>
        <dbReference type="EMBL" id="QMV42075.1"/>
    </source>
</evidence>
<feature type="chain" id="PRO_5028799621" evidence="8">
    <location>
        <begin position="31"/>
        <end position="1198"/>
    </location>
</feature>
<dbReference type="PANTHER" id="PTHR24104:SF25">
    <property type="entry name" value="PROTEIN LIN-41"/>
    <property type="match status" value="1"/>
</dbReference>
<evidence type="ECO:0000256" key="4">
    <source>
        <dbReference type="ARBA" id="ARBA00023277"/>
    </source>
</evidence>